<feature type="binding site" evidence="1">
    <location>
        <position position="83"/>
    </location>
    <ligand>
        <name>ATP</name>
        <dbReference type="ChEBI" id="CHEBI:30616"/>
    </ligand>
</feature>
<feature type="domain" description="Fido" evidence="4">
    <location>
        <begin position="129"/>
        <end position="279"/>
    </location>
</feature>
<feature type="active site" evidence="2">
    <location>
        <position position="215"/>
    </location>
</feature>
<feature type="binding site" evidence="3">
    <location>
        <begin position="257"/>
        <end position="258"/>
    </location>
    <ligand>
        <name>ATP</name>
        <dbReference type="ChEBI" id="CHEBI:30616"/>
    </ligand>
</feature>
<feature type="binding site" evidence="1">
    <location>
        <position position="215"/>
    </location>
    <ligand>
        <name>ATP</name>
        <dbReference type="ChEBI" id="CHEBI:30616"/>
    </ligand>
</feature>
<dbReference type="OrthoDB" id="9814400at2"/>
<proteinExistence type="predicted"/>
<dbReference type="SUPFAM" id="SSF140931">
    <property type="entry name" value="Fic-like"/>
    <property type="match status" value="1"/>
</dbReference>
<dbReference type="InterPro" id="IPR003812">
    <property type="entry name" value="Fido"/>
</dbReference>
<evidence type="ECO:0000256" key="1">
    <source>
        <dbReference type="PIRSR" id="PIRSR038925-1"/>
    </source>
</evidence>
<dbReference type="Pfam" id="PF13784">
    <property type="entry name" value="Fic_N"/>
    <property type="match status" value="1"/>
</dbReference>
<evidence type="ECO:0000256" key="3">
    <source>
        <dbReference type="PIRSR" id="PIRSR640198-2"/>
    </source>
</evidence>
<feature type="binding site" evidence="3">
    <location>
        <begin position="219"/>
        <end position="226"/>
    </location>
    <ligand>
        <name>ATP</name>
        <dbReference type="ChEBI" id="CHEBI:30616"/>
    </ligand>
</feature>
<feature type="binding site" evidence="1">
    <location>
        <begin position="220"/>
        <end position="226"/>
    </location>
    <ligand>
        <name>ATP</name>
        <dbReference type="ChEBI" id="CHEBI:30616"/>
    </ligand>
</feature>
<evidence type="ECO:0000313" key="5">
    <source>
        <dbReference type="EMBL" id="SDL69733.1"/>
    </source>
</evidence>
<dbReference type="PROSITE" id="PS51459">
    <property type="entry name" value="FIDO"/>
    <property type="match status" value="1"/>
</dbReference>
<dbReference type="PANTHER" id="PTHR13504:SF38">
    <property type="entry name" value="FIDO DOMAIN-CONTAINING PROTEIN"/>
    <property type="match status" value="1"/>
</dbReference>
<keyword evidence="6" id="KW-1185">Reference proteome</keyword>
<keyword evidence="1" id="KW-0067">ATP-binding</keyword>
<dbReference type="InterPro" id="IPR036597">
    <property type="entry name" value="Fido-like_dom_sf"/>
</dbReference>
<dbReference type="PIRSF" id="PIRSF038925">
    <property type="entry name" value="AMP-prot_trans"/>
    <property type="match status" value="1"/>
</dbReference>
<name>A0A1G9M6G2_9BACT</name>
<gene>
    <name evidence="5" type="ORF">SAMN04488090_1460</name>
</gene>
<sequence length="382" mass="43630">MEEPLKIEEFVSGRRERGAGYSFFVPEKVNRQWSWSDAGLNTLLEKASIQVGQLNSYARLVPNIDLFIQLHVTKEAVVSSRIEGTRTNVEEALMQEEDIDPERRDDWYEVRNYSNAMNAALAALEKLPVSTRLLRQAHKILLQGVRGQHRLPGELRSSQNWIGGASLTDAAFIPPSHAYVHELMGDLENFLHNEDIEVPALIRIGIAHYQFETIHPFLDGNGRIGRLLITLYLISTDYLNKPLLYLSSFFEENKILYYDNLTKVRDQNDLIHWLKYFLVGVEKTSRQACDTLVKILQLKEELETRIRQQLGRKTPAAQALLKALFNHPIVHIKDVRGICSLSAKAAGDLVSDFEKMGILKEMTGFARNRVFAFESYLSLFGE</sequence>
<dbReference type="InterPro" id="IPR025758">
    <property type="entry name" value="Fic/DOC_N"/>
</dbReference>
<keyword evidence="1" id="KW-0547">Nucleotide-binding</keyword>
<dbReference type="Gene3D" id="1.10.3290.10">
    <property type="entry name" value="Fido-like domain"/>
    <property type="match status" value="1"/>
</dbReference>
<dbReference type="AlphaFoldDB" id="A0A1G9M6G2"/>
<accession>A0A1G9M6G2</accession>
<dbReference type="Proteomes" id="UP000198901">
    <property type="component" value="Unassembled WGS sequence"/>
</dbReference>
<feature type="binding site" evidence="1">
    <location>
        <position position="257"/>
    </location>
    <ligand>
        <name>ATP</name>
        <dbReference type="ChEBI" id="CHEBI:30616"/>
    </ligand>
</feature>
<evidence type="ECO:0000313" key="6">
    <source>
        <dbReference type="Proteomes" id="UP000198901"/>
    </source>
</evidence>
<protein>
    <submittedName>
        <fullName evidence="5">Fic family protein</fullName>
    </submittedName>
</protein>
<dbReference type="GO" id="GO:0005524">
    <property type="term" value="F:ATP binding"/>
    <property type="evidence" value="ECO:0007669"/>
    <property type="project" value="UniProtKB-KW"/>
</dbReference>
<dbReference type="STRING" id="563176.SAMN04488090_1460"/>
<dbReference type="Pfam" id="PF02661">
    <property type="entry name" value="Fic"/>
    <property type="match status" value="1"/>
</dbReference>
<dbReference type="EMBL" id="FNGS01000003">
    <property type="protein sequence ID" value="SDL69733.1"/>
    <property type="molecule type" value="Genomic_DNA"/>
</dbReference>
<reference evidence="5 6" key="1">
    <citation type="submission" date="2016-10" db="EMBL/GenBank/DDBJ databases">
        <authorList>
            <person name="de Groot N.N."/>
        </authorList>
    </citation>
    <scope>NUCLEOTIDE SEQUENCE [LARGE SCALE GENOMIC DNA]</scope>
    <source>
        <strain evidence="5 6">DSM 21668</strain>
    </source>
</reference>
<dbReference type="RefSeq" id="WP_093199785.1">
    <property type="nucleotide sequence ID" value="NZ_FNGS01000003.1"/>
</dbReference>
<dbReference type="InterPro" id="IPR026287">
    <property type="entry name" value="SoFic-like"/>
</dbReference>
<dbReference type="PANTHER" id="PTHR13504">
    <property type="entry name" value="FIDO DOMAIN-CONTAINING PROTEIN DDB_G0283145"/>
    <property type="match status" value="1"/>
</dbReference>
<evidence type="ECO:0000256" key="2">
    <source>
        <dbReference type="PIRSR" id="PIRSR640198-1"/>
    </source>
</evidence>
<dbReference type="InterPro" id="IPR040198">
    <property type="entry name" value="Fido_containing"/>
</dbReference>
<evidence type="ECO:0000259" key="4">
    <source>
        <dbReference type="PROSITE" id="PS51459"/>
    </source>
</evidence>
<organism evidence="5 6">
    <name type="scientific">Siphonobacter aquaeclarae</name>
    <dbReference type="NCBI Taxonomy" id="563176"/>
    <lineage>
        <taxon>Bacteria</taxon>
        <taxon>Pseudomonadati</taxon>
        <taxon>Bacteroidota</taxon>
        <taxon>Cytophagia</taxon>
        <taxon>Cytophagales</taxon>
        <taxon>Cytophagaceae</taxon>
        <taxon>Siphonobacter</taxon>
    </lineage>
</organism>